<evidence type="ECO:0000256" key="2">
    <source>
        <dbReference type="ARBA" id="ARBA00004371"/>
    </source>
</evidence>
<protein>
    <recommendedName>
        <fullName evidence="7">MTOR-associated protein MEAK7</fullName>
    </recommendedName>
    <alternativeName>
        <fullName evidence="9">TBC/LysM-associated domain-containing protein 1</fullName>
    </alternativeName>
    <alternativeName>
        <fullName evidence="8">TLD domain-containing protein 1</fullName>
    </alternativeName>
</protein>
<evidence type="ECO:0000256" key="8">
    <source>
        <dbReference type="ARBA" id="ARBA00041780"/>
    </source>
</evidence>
<dbReference type="AlphaFoldDB" id="A0AAD5X919"/>
<keyword evidence="4" id="KW-0963">Cytoplasm</keyword>
<dbReference type="GO" id="GO:0016020">
    <property type="term" value="C:membrane"/>
    <property type="evidence" value="ECO:0007669"/>
    <property type="project" value="UniProtKB-SubCell"/>
</dbReference>
<keyword evidence="5" id="KW-0472">Membrane</keyword>
<evidence type="ECO:0000313" key="11">
    <source>
        <dbReference type="EMBL" id="KAJ3104775.1"/>
    </source>
</evidence>
<evidence type="ECO:0000256" key="1">
    <source>
        <dbReference type="ARBA" id="ARBA00004370"/>
    </source>
</evidence>
<accession>A0AAD5X919</accession>
<comment type="subcellular location">
    <subcellularLocation>
        <location evidence="3">Cytoplasm</location>
    </subcellularLocation>
    <subcellularLocation>
        <location evidence="2">Lysosome</location>
    </subcellularLocation>
    <subcellularLocation>
        <location evidence="1">Membrane</location>
    </subcellularLocation>
</comment>
<sequence>MWDVFSWMVCSGEETKSGRTGFAALLSDDESTAALALFNVLNANYSPVQQQQHERTQRTFSLDHLDRIMSSETNCLLPFPLPPPLSTIFTLLAWKSMLLSTQTIQTNNTTNVTISACLSAHNWLSLAAILTNATWSDRAYLFADIRVCNSVDVALAFLKAANLATVSARKNRAFAKFLVSQYNLTKTLATAGYSHDGGGDNDYDDPVSLGSLDFLDAWAPQCPLFSALWDYTFRTFFFNINGNLGGDNDESFSTSALNIPLLSFLSSTLENQRTEFKSLLMAQDLFLLSSFIKASHQQHSVEETHQSYVSHQHWPLLYCSNIHGKSWGSFTSRIEAAGSFILAVKESSKRGGVFGAYCPVAIECSPKFLANDDAFLFETGSSGEDSEIDAADAGRESVVGVYLDQSINRNHVYFNYGMSTMPNGIGFGGQMSYFGLFLDTSLSFGTCSASPRSSTFNSPRFSVKNNERFEIDTVQAFLVHPKIVDSRLVPERRKGGTSVLNGHVLESALLEMVGRERYSNNV</sequence>
<organism evidence="11 12">
    <name type="scientific">Physocladia obscura</name>
    <dbReference type="NCBI Taxonomy" id="109957"/>
    <lineage>
        <taxon>Eukaryota</taxon>
        <taxon>Fungi</taxon>
        <taxon>Fungi incertae sedis</taxon>
        <taxon>Chytridiomycota</taxon>
        <taxon>Chytridiomycota incertae sedis</taxon>
        <taxon>Chytridiomycetes</taxon>
        <taxon>Chytridiales</taxon>
        <taxon>Chytriomycetaceae</taxon>
        <taxon>Physocladia</taxon>
    </lineage>
</organism>
<comment type="caution">
    <text evidence="11">The sequence shown here is derived from an EMBL/GenBank/DDBJ whole genome shotgun (WGS) entry which is preliminary data.</text>
</comment>
<name>A0AAD5X919_9FUNG</name>
<evidence type="ECO:0000256" key="7">
    <source>
        <dbReference type="ARBA" id="ARBA00039594"/>
    </source>
</evidence>
<evidence type="ECO:0000256" key="4">
    <source>
        <dbReference type="ARBA" id="ARBA00022490"/>
    </source>
</evidence>
<dbReference type="Pfam" id="PF07534">
    <property type="entry name" value="TLD"/>
    <property type="match status" value="1"/>
</dbReference>
<dbReference type="GO" id="GO:0005737">
    <property type="term" value="C:cytoplasm"/>
    <property type="evidence" value="ECO:0007669"/>
    <property type="project" value="UniProtKB-SubCell"/>
</dbReference>
<evidence type="ECO:0000313" key="12">
    <source>
        <dbReference type="Proteomes" id="UP001211907"/>
    </source>
</evidence>
<dbReference type="PANTHER" id="PTHR23354">
    <property type="entry name" value="NUCLEOLAR PROTEIN 7/ESTROGEN RECEPTOR COACTIVATOR-RELATED"/>
    <property type="match status" value="1"/>
</dbReference>
<dbReference type="Proteomes" id="UP001211907">
    <property type="component" value="Unassembled WGS sequence"/>
</dbReference>
<gene>
    <name evidence="11" type="ORF">HK100_004001</name>
</gene>
<evidence type="ECO:0000256" key="5">
    <source>
        <dbReference type="ARBA" id="ARBA00023136"/>
    </source>
</evidence>
<feature type="domain" description="TLDc" evidence="10">
    <location>
        <begin position="278"/>
        <end position="480"/>
    </location>
</feature>
<evidence type="ECO:0000256" key="3">
    <source>
        <dbReference type="ARBA" id="ARBA00004496"/>
    </source>
</evidence>
<dbReference type="EMBL" id="JADGJH010002037">
    <property type="protein sequence ID" value="KAJ3104775.1"/>
    <property type="molecule type" value="Genomic_DNA"/>
</dbReference>
<dbReference type="SMART" id="SM00584">
    <property type="entry name" value="TLDc"/>
    <property type="match status" value="1"/>
</dbReference>
<evidence type="ECO:0000256" key="9">
    <source>
        <dbReference type="ARBA" id="ARBA00042134"/>
    </source>
</evidence>
<dbReference type="InterPro" id="IPR006571">
    <property type="entry name" value="TLDc_dom"/>
</dbReference>
<dbReference type="PROSITE" id="PS51886">
    <property type="entry name" value="TLDC"/>
    <property type="match status" value="1"/>
</dbReference>
<proteinExistence type="predicted"/>
<keyword evidence="12" id="KW-1185">Reference proteome</keyword>
<reference evidence="11" key="1">
    <citation type="submission" date="2020-05" db="EMBL/GenBank/DDBJ databases">
        <title>Phylogenomic resolution of chytrid fungi.</title>
        <authorList>
            <person name="Stajich J.E."/>
            <person name="Amses K."/>
            <person name="Simmons R."/>
            <person name="Seto K."/>
            <person name="Myers J."/>
            <person name="Bonds A."/>
            <person name="Quandt C.A."/>
            <person name="Barry K."/>
            <person name="Liu P."/>
            <person name="Grigoriev I."/>
            <person name="Longcore J.E."/>
            <person name="James T.Y."/>
        </authorList>
    </citation>
    <scope>NUCLEOTIDE SEQUENCE</scope>
    <source>
        <strain evidence="11">JEL0513</strain>
    </source>
</reference>
<dbReference type="GO" id="GO:0006979">
    <property type="term" value="P:response to oxidative stress"/>
    <property type="evidence" value="ECO:0007669"/>
    <property type="project" value="TreeGrafter"/>
</dbReference>
<dbReference type="PANTHER" id="PTHR23354:SF131">
    <property type="entry name" value="MTOR-ASSOCIATED PROTEIN MEAK7"/>
    <property type="match status" value="1"/>
</dbReference>
<evidence type="ECO:0000259" key="10">
    <source>
        <dbReference type="PROSITE" id="PS51886"/>
    </source>
</evidence>
<evidence type="ECO:0000256" key="6">
    <source>
        <dbReference type="ARBA" id="ARBA00023228"/>
    </source>
</evidence>
<keyword evidence="6" id="KW-0458">Lysosome</keyword>
<dbReference type="GO" id="GO:0005634">
    <property type="term" value="C:nucleus"/>
    <property type="evidence" value="ECO:0007669"/>
    <property type="project" value="TreeGrafter"/>
</dbReference>